<name>A0A699H7I3_TANCI</name>
<evidence type="ECO:0000313" key="2">
    <source>
        <dbReference type="EMBL" id="GEX28250.1"/>
    </source>
</evidence>
<accession>A0A699H7I3</accession>
<gene>
    <name evidence="2" type="ORF">Tci_300225</name>
</gene>
<reference evidence="2" key="1">
    <citation type="journal article" date="2019" name="Sci. Rep.">
        <title>Draft genome of Tanacetum cinerariifolium, the natural source of mosquito coil.</title>
        <authorList>
            <person name="Yamashiro T."/>
            <person name="Shiraishi A."/>
            <person name="Satake H."/>
            <person name="Nakayama K."/>
        </authorList>
    </citation>
    <scope>NUCLEOTIDE SEQUENCE</scope>
</reference>
<sequence length="230" mass="25945">MPKSNNEKKNTNAFKRTARIYVCACFLVNPRPASPPYQHLSSPIDYQMAPPTTLIESHPSSPMASSGFYQVHLLNTPKTSPSPLSSPPPAPSQPFKQNSPLAINLELIELIFSTSPTFPHPLFYSLEDLPPRTANPPPPQPTFESIEHLGKQPPPIPEVMEPPLPPLPPQLPPHSQPMWTTNDFPPLTHEIFCEHCQRTQVIVNDLRDEMRFILNHILERLTTLTYQNFP</sequence>
<feature type="region of interest" description="Disordered" evidence="1">
    <location>
        <begin position="74"/>
        <end position="97"/>
    </location>
</feature>
<comment type="caution">
    <text evidence="2">The sequence shown here is derived from an EMBL/GenBank/DDBJ whole genome shotgun (WGS) entry which is preliminary data.</text>
</comment>
<dbReference type="EMBL" id="BKCJ010099359">
    <property type="protein sequence ID" value="GEX28250.1"/>
    <property type="molecule type" value="Genomic_DNA"/>
</dbReference>
<dbReference type="AlphaFoldDB" id="A0A699H7I3"/>
<protein>
    <submittedName>
        <fullName evidence="2">Uncharacterized protein</fullName>
    </submittedName>
</protein>
<proteinExistence type="predicted"/>
<evidence type="ECO:0000256" key="1">
    <source>
        <dbReference type="SAM" id="MobiDB-lite"/>
    </source>
</evidence>
<organism evidence="2">
    <name type="scientific">Tanacetum cinerariifolium</name>
    <name type="common">Dalmatian daisy</name>
    <name type="synonym">Chrysanthemum cinerariifolium</name>
    <dbReference type="NCBI Taxonomy" id="118510"/>
    <lineage>
        <taxon>Eukaryota</taxon>
        <taxon>Viridiplantae</taxon>
        <taxon>Streptophyta</taxon>
        <taxon>Embryophyta</taxon>
        <taxon>Tracheophyta</taxon>
        <taxon>Spermatophyta</taxon>
        <taxon>Magnoliopsida</taxon>
        <taxon>eudicotyledons</taxon>
        <taxon>Gunneridae</taxon>
        <taxon>Pentapetalae</taxon>
        <taxon>asterids</taxon>
        <taxon>campanulids</taxon>
        <taxon>Asterales</taxon>
        <taxon>Asteraceae</taxon>
        <taxon>Asteroideae</taxon>
        <taxon>Anthemideae</taxon>
        <taxon>Anthemidinae</taxon>
        <taxon>Tanacetum</taxon>
    </lineage>
</organism>